<protein>
    <submittedName>
        <fullName evidence="9">Uncharacterized protein</fullName>
    </submittedName>
</protein>
<feature type="region of interest" description="Disordered" evidence="6">
    <location>
        <begin position="129"/>
        <end position="305"/>
    </location>
</feature>
<name>A0A9P8W3X1_9HYPO</name>
<feature type="region of interest" description="Disordered" evidence="6">
    <location>
        <begin position="57"/>
        <end position="113"/>
    </location>
</feature>
<keyword evidence="10" id="KW-1185">Reference proteome</keyword>
<dbReference type="InterPro" id="IPR013087">
    <property type="entry name" value="Znf_C2H2_type"/>
</dbReference>
<evidence type="ECO:0000259" key="7">
    <source>
        <dbReference type="PROSITE" id="PS50071"/>
    </source>
</evidence>
<keyword evidence="4" id="KW-0479">Metal-binding</keyword>
<dbReference type="OrthoDB" id="10056939at2759"/>
<dbReference type="Proteomes" id="UP000777438">
    <property type="component" value="Unassembled WGS sequence"/>
</dbReference>
<comment type="subcellular location">
    <subcellularLocation>
        <location evidence="5">Nucleus</location>
    </subcellularLocation>
</comment>
<feature type="compositionally biased region" description="Low complexity" evidence="6">
    <location>
        <begin position="249"/>
        <end position="283"/>
    </location>
</feature>
<reference evidence="9 10" key="1">
    <citation type="journal article" date="2021" name="Nat. Commun.">
        <title>Genetic determinants of endophytism in the Arabidopsis root mycobiome.</title>
        <authorList>
            <person name="Mesny F."/>
            <person name="Miyauchi S."/>
            <person name="Thiergart T."/>
            <person name="Pickel B."/>
            <person name="Atanasova L."/>
            <person name="Karlsson M."/>
            <person name="Huettel B."/>
            <person name="Barry K.W."/>
            <person name="Haridas S."/>
            <person name="Chen C."/>
            <person name="Bauer D."/>
            <person name="Andreopoulos W."/>
            <person name="Pangilinan J."/>
            <person name="LaButti K."/>
            <person name="Riley R."/>
            <person name="Lipzen A."/>
            <person name="Clum A."/>
            <person name="Drula E."/>
            <person name="Henrissat B."/>
            <person name="Kohler A."/>
            <person name="Grigoriev I.V."/>
            <person name="Martin F.M."/>
            <person name="Hacquard S."/>
        </authorList>
    </citation>
    <scope>NUCLEOTIDE SEQUENCE [LARGE SCALE GENOMIC DNA]</scope>
    <source>
        <strain evidence="9 10">MPI-CAGE-CH-0241</strain>
    </source>
</reference>
<evidence type="ECO:0000313" key="10">
    <source>
        <dbReference type="Proteomes" id="UP000777438"/>
    </source>
</evidence>
<sequence>MPPSKITPEPNEADSLFSNDFGGEASFTDFALETLSGNVTDSSDFGSLGLDNLFPQTNSLGDFWSPGPQWSNNAGFTADSAQTNPTNSSTPELRPGSSDALSAKPPPKVGTRFSKEAVSILRQWLFSHEDDPYPNDEEKEMLQNQTGLSKTQIANWLANARRRGMMQQSTRSSQREASSKPIEIPRRPGTPIDKGKQHLNPLQRWFDSPPEDEPAAASAIARALASRQSRNSSPRDPGSVRSESEHSPAHPSSTGTSRSTGSSFSSVRSHSSRGPSRPTGSRPTRVERSRFKKRPSQRRSNARSSLAIPLDRFQCTFCTETFRTKHDWQRHEKSIHLPLDRWICAPDGPRIINEQSGLAYCVFCGETDPDGPHIEGHNPSFCRERTFSRKDHLKQHLHLVHNAPLLERLTRHWKIPPPQVSSRCGFCGISMDTWEFRVDHLADHFKMGQTMAMWKGDWGFQPDILKMVENSIPPYLIDSERRTPAPFAATNTPIESPRHAYELIQSELAWFLQTHDHHNQGGAPNHDALQLEACRIIFAAEVMMMEENTTASKPAASWLRDLITSRDDIAQQAQFSPIRSQAESALLVPKLYGKKTLFEECPLESQLHDFVRTHWTLHHRVLTDSELQVEACRLVSCICQELMVPADNTVATWLIMLISSSTGWLVGFRQRAYDPIAGGTSSANLDAMSFAMPQPGRVQQPSGVQPGPSASINPQASLLPGGGPAFGAPDGSGGNAQGLMNTSLQQVWESMGDIQPTGPDNAAATNMRAGGQQDVSNTSPGPDHRPPWVKTNLYFVTDANFHRWLARELGRWAASTMSPNNPNSHTPTDEELRHQARCILYDDDDPWNPTAADNAEWLRRFKSEFGIPL</sequence>
<keyword evidence="4" id="KW-0863">Zinc-finger</keyword>
<dbReference type="AlphaFoldDB" id="A0A9P8W3X1"/>
<feature type="domain" description="C2H2-type" evidence="8">
    <location>
        <begin position="313"/>
        <end position="336"/>
    </location>
</feature>
<feature type="compositionally biased region" description="Basic residues" evidence="6">
    <location>
        <begin position="290"/>
        <end position="301"/>
    </location>
</feature>
<dbReference type="InterPro" id="IPR008422">
    <property type="entry name" value="KN_HD"/>
</dbReference>
<dbReference type="InterPro" id="IPR009057">
    <property type="entry name" value="Homeodomain-like_sf"/>
</dbReference>
<gene>
    <name evidence="9" type="ORF">B0T10DRAFT_55586</name>
</gene>
<dbReference type="SMART" id="SM00355">
    <property type="entry name" value="ZnF_C2H2"/>
    <property type="match status" value="3"/>
</dbReference>
<feature type="region of interest" description="Disordered" evidence="6">
    <location>
        <begin position="751"/>
        <end position="785"/>
    </location>
</feature>
<dbReference type="GO" id="GO:0005634">
    <property type="term" value="C:nucleus"/>
    <property type="evidence" value="ECO:0007669"/>
    <property type="project" value="UniProtKB-SubCell"/>
</dbReference>
<dbReference type="EMBL" id="JAGPYM010000012">
    <property type="protein sequence ID" value="KAH6888519.1"/>
    <property type="molecule type" value="Genomic_DNA"/>
</dbReference>
<feature type="region of interest" description="Disordered" evidence="6">
    <location>
        <begin position="693"/>
        <end position="739"/>
    </location>
</feature>
<dbReference type="PANTHER" id="PTHR11850">
    <property type="entry name" value="HOMEOBOX PROTEIN TRANSCRIPTION FACTORS"/>
    <property type="match status" value="1"/>
</dbReference>
<feature type="compositionally biased region" description="Gly residues" evidence="6">
    <location>
        <begin position="720"/>
        <end position="736"/>
    </location>
</feature>
<accession>A0A9P8W3X1</accession>
<dbReference type="CDD" id="cd00086">
    <property type="entry name" value="homeodomain"/>
    <property type="match status" value="1"/>
</dbReference>
<keyword evidence="1 5" id="KW-0238">DNA-binding</keyword>
<feature type="compositionally biased region" description="Polar residues" evidence="6">
    <location>
        <begin position="68"/>
        <end position="91"/>
    </location>
</feature>
<evidence type="ECO:0000256" key="3">
    <source>
        <dbReference type="ARBA" id="ARBA00023242"/>
    </source>
</evidence>
<keyword evidence="3 5" id="KW-0539">Nucleus</keyword>
<dbReference type="PROSITE" id="PS50157">
    <property type="entry name" value="ZINC_FINGER_C2H2_2"/>
    <property type="match status" value="1"/>
</dbReference>
<comment type="caution">
    <text evidence="9">The sequence shown here is derived from an EMBL/GenBank/DDBJ whole genome shotgun (WGS) entry which is preliminary data.</text>
</comment>
<feature type="compositionally biased region" description="Polar residues" evidence="6">
    <location>
        <begin position="697"/>
        <end position="715"/>
    </location>
</feature>
<dbReference type="SMART" id="SM00389">
    <property type="entry name" value="HOX"/>
    <property type="match status" value="1"/>
</dbReference>
<feature type="domain" description="Homeobox" evidence="7">
    <location>
        <begin position="104"/>
        <end position="167"/>
    </location>
</feature>
<feature type="region of interest" description="Disordered" evidence="6">
    <location>
        <begin position="1"/>
        <end position="20"/>
    </location>
</feature>
<proteinExistence type="predicted"/>
<feature type="compositionally biased region" description="Basic and acidic residues" evidence="6">
    <location>
        <begin position="173"/>
        <end position="186"/>
    </location>
</feature>
<dbReference type="GO" id="GO:0006355">
    <property type="term" value="P:regulation of DNA-templated transcription"/>
    <property type="evidence" value="ECO:0007669"/>
    <property type="project" value="InterPro"/>
</dbReference>
<keyword evidence="4" id="KW-0862">Zinc</keyword>
<evidence type="ECO:0000259" key="8">
    <source>
        <dbReference type="PROSITE" id="PS50157"/>
    </source>
</evidence>
<keyword evidence="2 5" id="KW-0371">Homeobox</keyword>
<evidence type="ECO:0000256" key="6">
    <source>
        <dbReference type="SAM" id="MobiDB-lite"/>
    </source>
</evidence>
<evidence type="ECO:0000256" key="5">
    <source>
        <dbReference type="PROSITE-ProRule" id="PRU00108"/>
    </source>
</evidence>
<evidence type="ECO:0000256" key="1">
    <source>
        <dbReference type="ARBA" id="ARBA00023125"/>
    </source>
</evidence>
<feature type="compositionally biased region" description="Polar residues" evidence="6">
    <location>
        <begin position="142"/>
        <end position="154"/>
    </location>
</feature>
<dbReference type="GO" id="GO:0003677">
    <property type="term" value="F:DNA binding"/>
    <property type="evidence" value="ECO:0007669"/>
    <property type="project" value="UniProtKB-UniRule"/>
</dbReference>
<dbReference type="InterPro" id="IPR001356">
    <property type="entry name" value="HD"/>
</dbReference>
<dbReference type="Gene3D" id="1.10.10.60">
    <property type="entry name" value="Homeodomain-like"/>
    <property type="match status" value="1"/>
</dbReference>
<evidence type="ECO:0000256" key="2">
    <source>
        <dbReference type="ARBA" id="ARBA00023155"/>
    </source>
</evidence>
<evidence type="ECO:0000313" key="9">
    <source>
        <dbReference type="EMBL" id="KAH6888519.1"/>
    </source>
</evidence>
<evidence type="ECO:0000256" key="4">
    <source>
        <dbReference type="PROSITE-ProRule" id="PRU00042"/>
    </source>
</evidence>
<organism evidence="9 10">
    <name type="scientific">Thelonectria olida</name>
    <dbReference type="NCBI Taxonomy" id="1576542"/>
    <lineage>
        <taxon>Eukaryota</taxon>
        <taxon>Fungi</taxon>
        <taxon>Dikarya</taxon>
        <taxon>Ascomycota</taxon>
        <taxon>Pezizomycotina</taxon>
        <taxon>Sordariomycetes</taxon>
        <taxon>Hypocreomycetidae</taxon>
        <taxon>Hypocreales</taxon>
        <taxon>Nectriaceae</taxon>
        <taxon>Thelonectria</taxon>
    </lineage>
</organism>
<dbReference type="InterPro" id="IPR050224">
    <property type="entry name" value="TALE_homeobox"/>
</dbReference>
<dbReference type="PROSITE" id="PS00028">
    <property type="entry name" value="ZINC_FINGER_C2H2_1"/>
    <property type="match status" value="1"/>
</dbReference>
<feature type="DNA-binding region" description="Homeobox" evidence="5">
    <location>
        <begin position="106"/>
        <end position="168"/>
    </location>
</feature>
<dbReference type="Pfam" id="PF05920">
    <property type="entry name" value="Homeobox_KN"/>
    <property type="match status" value="1"/>
</dbReference>
<dbReference type="GO" id="GO:0008270">
    <property type="term" value="F:zinc ion binding"/>
    <property type="evidence" value="ECO:0007669"/>
    <property type="project" value="UniProtKB-KW"/>
</dbReference>
<dbReference type="PROSITE" id="PS50071">
    <property type="entry name" value="HOMEOBOX_2"/>
    <property type="match status" value="1"/>
</dbReference>
<dbReference type="SUPFAM" id="SSF46689">
    <property type="entry name" value="Homeodomain-like"/>
    <property type="match status" value="1"/>
</dbReference>
<feature type="compositionally biased region" description="Low complexity" evidence="6">
    <location>
        <begin position="215"/>
        <end position="230"/>
    </location>
</feature>